<proteinExistence type="predicted"/>
<name>A0A7J9IFP9_9ROSI</name>
<organism evidence="1 2">
    <name type="scientific">Gossypium harknessii</name>
    <dbReference type="NCBI Taxonomy" id="34285"/>
    <lineage>
        <taxon>Eukaryota</taxon>
        <taxon>Viridiplantae</taxon>
        <taxon>Streptophyta</taxon>
        <taxon>Embryophyta</taxon>
        <taxon>Tracheophyta</taxon>
        <taxon>Spermatophyta</taxon>
        <taxon>Magnoliopsida</taxon>
        <taxon>eudicotyledons</taxon>
        <taxon>Gunneridae</taxon>
        <taxon>Pentapetalae</taxon>
        <taxon>rosids</taxon>
        <taxon>malvids</taxon>
        <taxon>Malvales</taxon>
        <taxon>Malvaceae</taxon>
        <taxon>Malvoideae</taxon>
        <taxon>Gossypium</taxon>
    </lineage>
</organism>
<dbReference type="EMBL" id="JABFAD010334730">
    <property type="protein sequence ID" value="MBA0820424.1"/>
    <property type="molecule type" value="Genomic_DNA"/>
</dbReference>
<comment type="caution">
    <text evidence="1">The sequence shown here is derived from an EMBL/GenBank/DDBJ whole genome shotgun (WGS) entry which is preliminary data.</text>
</comment>
<reference evidence="1 2" key="1">
    <citation type="journal article" date="2019" name="Genome Biol. Evol.">
        <title>Insights into the evolution of the New World diploid cottons (Gossypium, subgenus Houzingenia) based on genome sequencing.</title>
        <authorList>
            <person name="Grover C.E."/>
            <person name="Arick M.A. 2nd"/>
            <person name="Thrash A."/>
            <person name="Conover J.L."/>
            <person name="Sanders W.S."/>
            <person name="Peterson D.G."/>
            <person name="Frelichowski J.E."/>
            <person name="Scheffler J.A."/>
            <person name="Scheffler B.E."/>
            <person name="Wendel J.F."/>
        </authorList>
    </citation>
    <scope>NUCLEOTIDE SEQUENCE [LARGE SCALE GENOMIC DNA]</scope>
    <source>
        <strain evidence="1">0</strain>
        <tissue evidence="1">Leaf</tissue>
    </source>
</reference>
<protein>
    <submittedName>
        <fullName evidence="1">Uncharacterized protein</fullName>
    </submittedName>
</protein>
<dbReference type="OrthoDB" id="990541at2759"/>
<dbReference type="Proteomes" id="UP000593560">
    <property type="component" value="Unassembled WGS sequence"/>
</dbReference>
<evidence type="ECO:0000313" key="2">
    <source>
        <dbReference type="Proteomes" id="UP000593560"/>
    </source>
</evidence>
<gene>
    <name evidence="1" type="ORF">Gohar_021787</name>
</gene>
<dbReference type="AlphaFoldDB" id="A0A7J9IFP9"/>
<keyword evidence="2" id="KW-1185">Reference proteome</keyword>
<accession>A0A7J9IFP9</accession>
<sequence length="76" mass="9453">MDRYLQLLQSYTFIQEEATRPFYEMHSLVKVRGVNVLITKISICEFYDAPYYYHNYLYKTDLNEFKKKIRRKYCDF</sequence>
<evidence type="ECO:0000313" key="1">
    <source>
        <dbReference type="EMBL" id="MBA0820424.1"/>
    </source>
</evidence>